<dbReference type="Proteomes" id="UP001374584">
    <property type="component" value="Unassembled WGS sequence"/>
</dbReference>
<dbReference type="PROSITE" id="PS51257">
    <property type="entry name" value="PROKAR_LIPOPROTEIN"/>
    <property type="match status" value="1"/>
</dbReference>
<keyword evidence="1" id="KW-1133">Transmembrane helix</keyword>
<name>A0AAN9N6H6_PHACN</name>
<evidence type="ECO:0008006" key="4">
    <source>
        <dbReference type="Google" id="ProtNLM"/>
    </source>
</evidence>
<keyword evidence="1" id="KW-0812">Transmembrane</keyword>
<proteinExistence type="predicted"/>
<gene>
    <name evidence="2" type="ORF">VNO80_08559</name>
</gene>
<evidence type="ECO:0000256" key="1">
    <source>
        <dbReference type="SAM" id="Phobius"/>
    </source>
</evidence>
<comment type="caution">
    <text evidence="2">The sequence shown here is derived from an EMBL/GenBank/DDBJ whole genome shotgun (WGS) entry which is preliminary data.</text>
</comment>
<dbReference type="AlphaFoldDB" id="A0AAN9N6H6"/>
<accession>A0AAN9N6H6</accession>
<protein>
    <recommendedName>
        <fullName evidence="4">Transmembrane protein</fullName>
    </recommendedName>
</protein>
<keyword evidence="1" id="KW-0472">Membrane</keyword>
<evidence type="ECO:0000313" key="3">
    <source>
        <dbReference type="Proteomes" id="UP001374584"/>
    </source>
</evidence>
<evidence type="ECO:0000313" key="2">
    <source>
        <dbReference type="EMBL" id="KAK7366566.1"/>
    </source>
</evidence>
<reference evidence="2 3" key="1">
    <citation type="submission" date="2024-01" db="EMBL/GenBank/DDBJ databases">
        <title>The genomes of 5 underutilized Papilionoideae crops provide insights into root nodulation and disease resistanc.</title>
        <authorList>
            <person name="Jiang F."/>
        </authorList>
    </citation>
    <scope>NUCLEOTIDE SEQUENCE [LARGE SCALE GENOMIC DNA]</scope>
    <source>
        <strain evidence="2">JINMINGXINNONG_FW02</strain>
        <tissue evidence="2">Leaves</tissue>
    </source>
</reference>
<feature type="transmembrane region" description="Helical" evidence="1">
    <location>
        <begin position="91"/>
        <end position="112"/>
    </location>
</feature>
<organism evidence="2 3">
    <name type="scientific">Phaseolus coccineus</name>
    <name type="common">Scarlet runner bean</name>
    <name type="synonym">Phaseolus multiflorus</name>
    <dbReference type="NCBI Taxonomy" id="3886"/>
    <lineage>
        <taxon>Eukaryota</taxon>
        <taxon>Viridiplantae</taxon>
        <taxon>Streptophyta</taxon>
        <taxon>Embryophyta</taxon>
        <taxon>Tracheophyta</taxon>
        <taxon>Spermatophyta</taxon>
        <taxon>Magnoliopsida</taxon>
        <taxon>eudicotyledons</taxon>
        <taxon>Gunneridae</taxon>
        <taxon>Pentapetalae</taxon>
        <taxon>rosids</taxon>
        <taxon>fabids</taxon>
        <taxon>Fabales</taxon>
        <taxon>Fabaceae</taxon>
        <taxon>Papilionoideae</taxon>
        <taxon>50 kb inversion clade</taxon>
        <taxon>NPAAA clade</taxon>
        <taxon>indigoferoid/millettioid clade</taxon>
        <taxon>Phaseoleae</taxon>
        <taxon>Phaseolus</taxon>
    </lineage>
</organism>
<dbReference type="PANTHER" id="PTHR33919:SF9">
    <property type="entry name" value="RIBOSOME BIOGENESIS NEP1-LIKE PROTEIN"/>
    <property type="match status" value="1"/>
</dbReference>
<keyword evidence="3" id="KW-1185">Reference proteome</keyword>
<dbReference type="PANTHER" id="PTHR33919">
    <property type="entry name" value="OS09G0127700 PROTEIN"/>
    <property type="match status" value="1"/>
</dbReference>
<dbReference type="EMBL" id="JAYMYR010000004">
    <property type="protein sequence ID" value="KAK7366566.1"/>
    <property type="molecule type" value="Genomic_DNA"/>
</dbReference>
<sequence length="194" mass="21523">MRSRTLSYNTPPRGHVVASHGFSACYSTLYKWIPSRVHKNLRVTLVELGSGRRAFTSPTTPKLKPMSPAINAGHHDAHSISRMSTIKAEFAPVYIVGGFVCVAVAIGSHTAYQQLVRSPTVHVNKNRRETLPEVSDPDRTLNSATKFIDGSFLRKVSHIQENKATLNDTVHPNPFTRPRTVETLKTVGVEPSRR</sequence>